<keyword evidence="3" id="KW-0170">Cobalt</keyword>
<dbReference type="Proteomes" id="UP000254808">
    <property type="component" value="Chromosome"/>
</dbReference>
<dbReference type="GO" id="GO:0003849">
    <property type="term" value="F:3-deoxy-7-phosphoheptulonate synthase activity"/>
    <property type="evidence" value="ECO:0007669"/>
    <property type="project" value="UniProtKB-EC"/>
</dbReference>
<gene>
    <name evidence="6" type="ORF">CYPRO_1563</name>
</gene>
<dbReference type="GO" id="GO:0008652">
    <property type="term" value="P:amino acid biosynthetic process"/>
    <property type="evidence" value="ECO:0007669"/>
    <property type="project" value="UniProtKB-KW"/>
</dbReference>
<dbReference type="SUPFAM" id="SSF51569">
    <property type="entry name" value="Aldolase"/>
    <property type="match status" value="1"/>
</dbReference>
<evidence type="ECO:0000256" key="2">
    <source>
        <dbReference type="ARBA" id="ARBA00022679"/>
    </source>
</evidence>
<dbReference type="OrthoDB" id="9766852at2"/>
<comment type="similarity">
    <text evidence="1 4">Belongs to the class-II DAHP synthase family.</text>
</comment>
<evidence type="ECO:0000313" key="7">
    <source>
        <dbReference type="Proteomes" id="UP000254808"/>
    </source>
</evidence>
<dbReference type="GO" id="GO:0009423">
    <property type="term" value="P:chorismate biosynthetic process"/>
    <property type="evidence" value="ECO:0007669"/>
    <property type="project" value="UniProtKB-UniPathway"/>
</dbReference>
<feature type="binding site" evidence="3">
    <location>
        <position position="412"/>
    </location>
    <ligand>
        <name>Mn(2+)</name>
        <dbReference type="ChEBI" id="CHEBI:29035"/>
    </ligand>
</feature>
<dbReference type="InterPro" id="IPR013785">
    <property type="entry name" value="Aldolase_TIM"/>
</dbReference>
<keyword evidence="3" id="KW-0104">Cadmium</keyword>
<reference evidence="6 7" key="1">
    <citation type="submission" date="2018-03" db="EMBL/GenBank/DDBJ databases">
        <title>Phenotypic and genomic properties of Cyclonatronum proteinivorum gen. nov., sp. nov., a haloalkaliphilic bacteroidete from soda lakes possessing Na+-translocating rhodopsin.</title>
        <authorList>
            <person name="Toshchakov S.V."/>
            <person name="Korzhenkov A."/>
            <person name="Samarov N.I."/>
            <person name="Kublanov I.V."/>
            <person name="Muntyan M.S."/>
            <person name="Sorokin D.Y."/>
        </authorList>
    </citation>
    <scope>NUCLEOTIDE SEQUENCE [LARGE SCALE GENOMIC DNA]</scope>
    <source>
        <strain evidence="6 7">Omega</strain>
    </source>
</reference>
<dbReference type="InterPro" id="IPR002480">
    <property type="entry name" value="DAHP_synth_2"/>
</dbReference>
<keyword evidence="3" id="KW-0464">Manganese</keyword>
<keyword evidence="7" id="KW-1185">Reference proteome</keyword>
<dbReference type="GO" id="GO:0009073">
    <property type="term" value="P:aromatic amino acid family biosynthetic process"/>
    <property type="evidence" value="ECO:0007669"/>
    <property type="project" value="UniProtKB-KW"/>
</dbReference>
<evidence type="ECO:0000256" key="5">
    <source>
        <dbReference type="SAM" id="MobiDB-lite"/>
    </source>
</evidence>
<feature type="binding site" evidence="3">
    <location>
        <position position="307"/>
    </location>
    <ligand>
        <name>phosphoenolpyruvate</name>
        <dbReference type="ChEBI" id="CHEBI:58702"/>
    </ligand>
</feature>
<dbReference type="EMBL" id="CP027806">
    <property type="protein sequence ID" value="AXJ00814.1"/>
    <property type="molecule type" value="Genomic_DNA"/>
</dbReference>
<dbReference type="KEGG" id="cprv:CYPRO_1563"/>
<feature type="binding site" evidence="3">
    <location>
        <position position="442"/>
    </location>
    <ligand>
        <name>Mn(2+)</name>
        <dbReference type="ChEBI" id="CHEBI:29035"/>
    </ligand>
</feature>
<keyword evidence="4" id="KW-0028">Amino-acid biosynthesis</keyword>
<proteinExistence type="inferred from homology"/>
<feature type="region of interest" description="Disordered" evidence="5">
    <location>
        <begin position="1"/>
        <end position="22"/>
    </location>
</feature>
<evidence type="ECO:0000256" key="1">
    <source>
        <dbReference type="ARBA" id="ARBA00008911"/>
    </source>
</evidence>
<feature type="binding site" evidence="3">
    <location>
        <position position="370"/>
    </location>
    <ligand>
        <name>Mn(2+)</name>
        <dbReference type="ChEBI" id="CHEBI:29035"/>
    </ligand>
</feature>
<sequence>MHSTDTHQKKAAPAAAAPTTDWNPLSWKNFPIRQLPDYPDQQALEEAFQQLKQLPPLVNSWEIDALKGKLAKASRGEMFLLQGGDCAETFDHCNDAHIVKLLKVLLQMSFIMVHEMNIPVIRLGRMAGQYAKPRSKPTERVDDVEYPIYRGDVVNAFEVDTELRKPSPQRLVEAYHKSGLTLNFVRSLTEGSGFADLHHPEYWELNFMKKNKFYDEYAKMVNSITSAIRFMEGILPAELVNLRQVEMFTSHEALNLYYDAAQTRRSPHKDGWYNMSTHLPWIGNRTRDPKEAHVEYFRGIKNPVGIKVGPPYDLDEIADLVQMLNPSNEEGKITLITRFGRKTVETELPKLIDKIERKGLNVLWSADPMHGNTFATDSGIKTRAFDDIIEEIRKSFAIHREMGTILGGVHLEMTGEDVTECVGGANGLSAQGLSTNYQSYCDPRLNYEQSLELAFMISREWKAGQKKK</sequence>
<dbReference type="PANTHER" id="PTHR21337:SF0">
    <property type="entry name" value="PHOSPHO-2-DEHYDRO-3-DEOXYHEPTONATE ALDOLASE"/>
    <property type="match status" value="1"/>
</dbReference>
<evidence type="ECO:0000256" key="3">
    <source>
        <dbReference type="PIRSR" id="PIRSR602480-1"/>
    </source>
</evidence>
<evidence type="ECO:0000256" key="4">
    <source>
        <dbReference type="RuleBase" id="RU363071"/>
    </source>
</evidence>
<dbReference type="RefSeq" id="WP_114985733.1">
    <property type="nucleotide sequence ID" value="NZ_CP027806.1"/>
</dbReference>
<feature type="binding site" evidence="3">
    <location>
        <position position="125"/>
    </location>
    <ligand>
        <name>phosphoenolpyruvate</name>
        <dbReference type="ChEBI" id="CHEBI:58702"/>
    </ligand>
</feature>
<organism evidence="6 7">
    <name type="scientific">Cyclonatronum proteinivorum</name>
    <dbReference type="NCBI Taxonomy" id="1457365"/>
    <lineage>
        <taxon>Bacteria</taxon>
        <taxon>Pseudomonadati</taxon>
        <taxon>Balneolota</taxon>
        <taxon>Balneolia</taxon>
        <taxon>Balneolales</taxon>
        <taxon>Cyclonatronaceae</taxon>
        <taxon>Cyclonatronum</taxon>
    </lineage>
</organism>
<dbReference type="PANTHER" id="PTHR21337">
    <property type="entry name" value="PHOSPHO-2-DEHYDRO-3-DEOXYHEPTONATE ALDOLASE 1, 2"/>
    <property type="match status" value="1"/>
</dbReference>
<dbReference type="AlphaFoldDB" id="A0A345UK12"/>
<comment type="pathway">
    <text evidence="4">Metabolic intermediate biosynthesis; chorismate biosynthesis; chorismate from D-erythrose 4-phosphate and phosphoenolpyruvate: step 1/7.</text>
</comment>
<protein>
    <recommendedName>
        <fullName evidence="4">Phospho-2-dehydro-3-deoxyheptonate aldolase</fullName>
        <ecNumber evidence="4">2.5.1.54</ecNumber>
    </recommendedName>
</protein>
<comment type="cofactor">
    <cofactor evidence="3">
        <name>Mn(2+)</name>
        <dbReference type="ChEBI" id="CHEBI:29035"/>
    </cofactor>
    <cofactor evidence="3">
        <name>Co(2+)</name>
        <dbReference type="ChEBI" id="CHEBI:48828"/>
    </cofactor>
    <cofactor evidence="3">
        <name>Cd(2+)</name>
        <dbReference type="ChEBI" id="CHEBI:48775"/>
    </cofactor>
    <text evidence="3">Binds 1 divalent cation per subunit. The enzyme is active with manganese, cobalt or cadmium ions.</text>
</comment>
<name>A0A345UK12_9BACT</name>
<keyword evidence="4" id="KW-0057">Aromatic amino acid biosynthesis</keyword>
<dbReference type="UniPathway" id="UPA00053">
    <property type="reaction ID" value="UER00084"/>
</dbReference>
<dbReference type="Gene3D" id="3.20.20.70">
    <property type="entry name" value="Aldolase class I"/>
    <property type="match status" value="1"/>
</dbReference>
<feature type="binding site" evidence="3">
    <location>
        <position position="86"/>
    </location>
    <ligand>
        <name>Mn(2+)</name>
        <dbReference type="ChEBI" id="CHEBI:29035"/>
    </ligand>
</feature>
<evidence type="ECO:0000313" key="6">
    <source>
        <dbReference type="EMBL" id="AXJ00814.1"/>
    </source>
</evidence>
<feature type="binding site" evidence="3">
    <location>
        <position position="338"/>
    </location>
    <ligand>
        <name>phosphoenolpyruvate</name>
        <dbReference type="ChEBI" id="CHEBI:58702"/>
    </ligand>
</feature>
<accession>A0A345UK12</accession>
<keyword evidence="2 4" id="KW-0808">Transferase</keyword>
<comment type="catalytic activity">
    <reaction evidence="4">
        <text>D-erythrose 4-phosphate + phosphoenolpyruvate + H2O = 7-phospho-2-dehydro-3-deoxy-D-arabino-heptonate + phosphate</text>
        <dbReference type="Rhea" id="RHEA:14717"/>
        <dbReference type="ChEBI" id="CHEBI:15377"/>
        <dbReference type="ChEBI" id="CHEBI:16897"/>
        <dbReference type="ChEBI" id="CHEBI:43474"/>
        <dbReference type="ChEBI" id="CHEBI:58394"/>
        <dbReference type="ChEBI" id="CHEBI:58702"/>
        <dbReference type="EC" id="2.5.1.54"/>
    </reaction>
</comment>
<feature type="compositionally biased region" description="Low complexity" evidence="5">
    <location>
        <begin position="11"/>
        <end position="20"/>
    </location>
</feature>
<dbReference type="Pfam" id="PF01474">
    <property type="entry name" value="DAHP_synth_2"/>
    <property type="match status" value="1"/>
</dbReference>
<dbReference type="EC" id="2.5.1.54" evidence="4"/>